<feature type="binding site" evidence="14">
    <location>
        <position position="75"/>
    </location>
    <ligand>
        <name>Na(+)</name>
        <dbReference type="ChEBI" id="CHEBI:29101"/>
        <note>structural</note>
    </ligand>
</feature>
<evidence type="ECO:0000256" key="9">
    <source>
        <dbReference type="ARBA" id="ARBA00023136"/>
    </source>
</evidence>
<reference evidence="15 16" key="1">
    <citation type="submission" date="2017-10" db="EMBL/GenBank/DDBJ databases">
        <title>Bacillus sp. nov., a halophilic bacterium isolated from a Keqin Lake.</title>
        <authorList>
            <person name="Wang H."/>
        </authorList>
    </citation>
    <scope>NUCLEOTIDE SEQUENCE [LARGE SCALE GENOMIC DNA]</scope>
    <source>
        <strain evidence="15 16">KQ-12</strain>
    </source>
</reference>
<dbReference type="OrthoDB" id="9815830at2"/>
<evidence type="ECO:0000256" key="2">
    <source>
        <dbReference type="ARBA" id="ARBA00022448"/>
    </source>
</evidence>
<keyword evidence="2 14" id="KW-0813">Transport</keyword>
<dbReference type="PANTHER" id="PTHR28259">
    <property type="entry name" value="FLUORIDE EXPORT PROTEIN 1-RELATED"/>
    <property type="match status" value="1"/>
</dbReference>
<keyword evidence="3 14" id="KW-1003">Cell membrane</keyword>
<dbReference type="GO" id="GO:0140114">
    <property type="term" value="P:cellular detoxification of fluoride"/>
    <property type="evidence" value="ECO:0007669"/>
    <property type="project" value="UniProtKB-UniRule"/>
</dbReference>
<comment type="similarity">
    <text evidence="11 14">Belongs to the fluoride channel Fluc/FEX (TC 1.A.43) family.</text>
</comment>
<evidence type="ECO:0000256" key="7">
    <source>
        <dbReference type="ARBA" id="ARBA00023053"/>
    </source>
</evidence>
<comment type="subcellular location">
    <subcellularLocation>
        <location evidence="1 14">Cell membrane</location>
        <topology evidence="1 14">Multi-pass membrane protein</topology>
    </subcellularLocation>
</comment>
<dbReference type="HAMAP" id="MF_00454">
    <property type="entry name" value="FluC"/>
    <property type="match status" value="1"/>
</dbReference>
<dbReference type="AlphaFoldDB" id="A0A323TE08"/>
<evidence type="ECO:0000256" key="6">
    <source>
        <dbReference type="ARBA" id="ARBA00022989"/>
    </source>
</evidence>
<evidence type="ECO:0000256" key="5">
    <source>
        <dbReference type="ARBA" id="ARBA00022723"/>
    </source>
</evidence>
<accession>A0A323TE08</accession>
<evidence type="ECO:0000256" key="3">
    <source>
        <dbReference type="ARBA" id="ARBA00022475"/>
    </source>
</evidence>
<dbReference type="PANTHER" id="PTHR28259:SF16">
    <property type="entry name" value="FLUORIDE-SPECIFIC ION CHANNEL FLUC 2"/>
    <property type="match status" value="1"/>
</dbReference>
<comment type="function">
    <text evidence="13 14">Fluoride-specific ion channel. Important for reducing fluoride concentration in the cell, thus reducing its toxicity.</text>
</comment>
<comment type="catalytic activity">
    <reaction evidence="12">
        <text>fluoride(in) = fluoride(out)</text>
        <dbReference type="Rhea" id="RHEA:76159"/>
        <dbReference type="ChEBI" id="CHEBI:17051"/>
    </reaction>
    <physiologicalReaction direction="left-to-right" evidence="12">
        <dbReference type="Rhea" id="RHEA:76160"/>
    </physiologicalReaction>
</comment>
<comment type="activity regulation">
    <text evidence="14">Na(+) is not transported, but it plays an essential structural role and its presence is essential for fluoride channel function.</text>
</comment>
<dbReference type="InterPro" id="IPR003691">
    <property type="entry name" value="FluC"/>
</dbReference>
<sequence length="135" mass="14285">MNRHLWTIIAIFIGGIAGTLLRYLINLQTMTLLFPLGTVIENLVGSLLLGILTGWVMVKMIPPLLKEGLGVGFCGGFTTMSTLAADSVLLAGELSMLYSGLYLLISLVGGVTLALFGMIMGQKIAKGKLKEGEGV</sequence>
<keyword evidence="6 14" id="KW-1133">Transmembrane helix</keyword>
<keyword evidence="16" id="KW-1185">Reference proteome</keyword>
<comment type="caution">
    <text evidence="15">The sequence shown here is derived from an EMBL/GenBank/DDBJ whole genome shotgun (WGS) entry which is preliminary data.</text>
</comment>
<evidence type="ECO:0000256" key="4">
    <source>
        <dbReference type="ARBA" id="ARBA00022692"/>
    </source>
</evidence>
<evidence type="ECO:0000313" key="16">
    <source>
        <dbReference type="Proteomes" id="UP000248214"/>
    </source>
</evidence>
<evidence type="ECO:0000313" key="15">
    <source>
        <dbReference type="EMBL" id="PYZ92077.1"/>
    </source>
</evidence>
<keyword evidence="7 14" id="KW-0915">Sodium</keyword>
<keyword evidence="4 14" id="KW-0812">Transmembrane</keyword>
<name>A0A323TE08_9BACI</name>
<dbReference type="EMBL" id="PDOD01000005">
    <property type="protein sequence ID" value="PYZ92077.1"/>
    <property type="molecule type" value="Genomic_DNA"/>
</dbReference>
<evidence type="ECO:0000256" key="8">
    <source>
        <dbReference type="ARBA" id="ARBA00023065"/>
    </source>
</evidence>
<keyword evidence="8 14" id="KW-0406">Ion transport</keyword>
<feature type="binding site" evidence="14">
    <location>
        <position position="78"/>
    </location>
    <ligand>
        <name>Na(+)</name>
        <dbReference type="ChEBI" id="CHEBI:29101"/>
        <note>structural</note>
    </ligand>
</feature>
<evidence type="ECO:0000256" key="10">
    <source>
        <dbReference type="ARBA" id="ARBA00023303"/>
    </source>
</evidence>
<dbReference type="RefSeq" id="WP_110611631.1">
    <property type="nucleotide sequence ID" value="NZ_PDOD01000005.1"/>
</dbReference>
<evidence type="ECO:0000256" key="13">
    <source>
        <dbReference type="ARBA" id="ARBA00049940"/>
    </source>
</evidence>
<dbReference type="Pfam" id="PF02537">
    <property type="entry name" value="CRCB"/>
    <property type="match status" value="1"/>
</dbReference>
<keyword evidence="9 14" id="KW-0472">Membrane</keyword>
<feature type="transmembrane region" description="Helical" evidence="14">
    <location>
        <begin position="31"/>
        <end position="57"/>
    </location>
</feature>
<dbReference type="GO" id="GO:0005886">
    <property type="term" value="C:plasma membrane"/>
    <property type="evidence" value="ECO:0007669"/>
    <property type="project" value="UniProtKB-SubCell"/>
</dbReference>
<evidence type="ECO:0000256" key="11">
    <source>
        <dbReference type="ARBA" id="ARBA00035120"/>
    </source>
</evidence>
<keyword evidence="5 14" id="KW-0479">Metal-binding</keyword>
<protein>
    <recommendedName>
        <fullName evidence="14">Fluoride-specific ion channel FluC</fullName>
    </recommendedName>
</protein>
<organism evidence="15 16">
    <name type="scientific">Salipaludibacillus keqinensis</name>
    <dbReference type="NCBI Taxonomy" id="2045207"/>
    <lineage>
        <taxon>Bacteria</taxon>
        <taxon>Bacillati</taxon>
        <taxon>Bacillota</taxon>
        <taxon>Bacilli</taxon>
        <taxon>Bacillales</taxon>
        <taxon>Bacillaceae</taxon>
    </lineage>
</organism>
<keyword evidence="10 14" id="KW-0407">Ion channel</keyword>
<proteinExistence type="inferred from homology"/>
<gene>
    <name evidence="14" type="primary">fluC</name>
    <name evidence="14" type="synonym">crcB</name>
    <name evidence="15" type="ORF">CR194_17955</name>
</gene>
<feature type="transmembrane region" description="Helical" evidence="14">
    <location>
        <begin position="5"/>
        <end position="25"/>
    </location>
</feature>
<feature type="transmembrane region" description="Helical" evidence="14">
    <location>
        <begin position="97"/>
        <end position="120"/>
    </location>
</feature>
<dbReference type="GO" id="GO:0062054">
    <property type="term" value="F:fluoride channel activity"/>
    <property type="evidence" value="ECO:0007669"/>
    <property type="project" value="UniProtKB-UniRule"/>
</dbReference>
<feature type="transmembrane region" description="Helical" evidence="14">
    <location>
        <begin position="69"/>
        <end position="91"/>
    </location>
</feature>
<evidence type="ECO:0000256" key="1">
    <source>
        <dbReference type="ARBA" id="ARBA00004651"/>
    </source>
</evidence>
<evidence type="ECO:0000256" key="12">
    <source>
        <dbReference type="ARBA" id="ARBA00035585"/>
    </source>
</evidence>
<evidence type="ECO:0000256" key="14">
    <source>
        <dbReference type="HAMAP-Rule" id="MF_00454"/>
    </source>
</evidence>
<dbReference type="GO" id="GO:0046872">
    <property type="term" value="F:metal ion binding"/>
    <property type="evidence" value="ECO:0007669"/>
    <property type="project" value="UniProtKB-KW"/>
</dbReference>
<dbReference type="Proteomes" id="UP000248214">
    <property type="component" value="Unassembled WGS sequence"/>
</dbReference>